<reference evidence="2 3" key="1">
    <citation type="submission" date="2018-02" db="EMBL/GenBank/DDBJ databases">
        <title>Comparative genomes isolates from brazilian mangrove.</title>
        <authorList>
            <person name="Araujo J.E."/>
            <person name="Taketani R.G."/>
            <person name="Silva M.C.P."/>
            <person name="Loureco M.V."/>
            <person name="Andreote F.D."/>
        </authorList>
    </citation>
    <scope>NUCLEOTIDE SEQUENCE [LARGE SCALE GENOMIC DNA]</scope>
    <source>
        <strain evidence="2 3">HEX-2 MGV</strain>
    </source>
</reference>
<evidence type="ECO:0000313" key="3">
    <source>
        <dbReference type="Proteomes" id="UP000240009"/>
    </source>
</evidence>
<proteinExistence type="predicted"/>
<dbReference type="PANTHER" id="PTHR14015">
    <property type="entry name" value="OPIOID GROWTH FACTOR RECEPTOR OGFR ZETA-TYPE OPIOID RECEPTOR"/>
    <property type="match status" value="1"/>
</dbReference>
<accession>A0A2S8F060</accession>
<dbReference type="OrthoDB" id="273514at2"/>
<dbReference type="RefSeq" id="WP_105359024.1">
    <property type="nucleotide sequence ID" value="NZ_PUIA01000081.1"/>
</dbReference>
<dbReference type="InterPro" id="IPR006757">
    <property type="entry name" value="OGF_rcpt"/>
</dbReference>
<feature type="domain" description="Opioid growth factor receptor (OGFr) conserved" evidence="1">
    <location>
        <begin position="30"/>
        <end position="137"/>
    </location>
</feature>
<dbReference type="GO" id="GO:0140625">
    <property type="term" value="F:opioid growth factor receptor activity"/>
    <property type="evidence" value="ECO:0007669"/>
    <property type="project" value="InterPro"/>
</dbReference>
<comment type="caution">
    <text evidence="2">The sequence shown here is derived from an EMBL/GenBank/DDBJ whole genome shotgun (WGS) entry which is preliminary data.</text>
</comment>
<protein>
    <recommendedName>
        <fullName evidence="1">Opioid growth factor receptor (OGFr) conserved domain-containing protein</fullName>
    </recommendedName>
</protein>
<gene>
    <name evidence="2" type="ORF">C5Y96_24750</name>
</gene>
<dbReference type="AlphaFoldDB" id="A0A2S8F060"/>
<name>A0A2S8F060_9BACT</name>
<dbReference type="PANTHER" id="PTHR14015:SF2">
    <property type="entry name" value="OPIOID GROWTH FACTOR RECEPTOR (OGFR) CONSERVED DOMAIN-CONTAINING PROTEIN"/>
    <property type="match status" value="1"/>
</dbReference>
<dbReference type="EMBL" id="PUIA01000081">
    <property type="protein sequence ID" value="PQO25548.1"/>
    <property type="molecule type" value="Genomic_DNA"/>
</dbReference>
<dbReference type="Proteomes" id="UP000240009">
    <property type="component" value="Unassembled WGS sequence"/>
</dbReference>
<evidence type="ECO:0000259" key="1">
    <source>
        <dbReference type="Pfam" id="PF04664"/>
    </source>
</evidence>
<dbReference type="Pfam" id="PF04664">
    <property type="entry name" value="OGFr_N"/>
    <property type="match status" value="1"/>
</dbReference>
<dbReference type="GO" id="GO:0016020">
    <property type="term" value="C:membrane"/>
    <property type="evidence" value="ECO:0007669"/>
    <property type="project" value="InterPro"/>
</dbReference>
<sequence>MTSRVVDFYCHDGTDSHGRSVLDMIAMTDRELESHHDIIQWMFPLHETSSVNPDCPLVDEHSAHVLRENIDAQQRMHEMITRFGRFLGFELDEEGQFVPDPSLAANRDAWHSPMNHNHLRITRAIRSMRLFGFESEARAFYDAVSQSAIQSQCATERTLAYWKQALEDPVFAPIG</sequence>
<organism evidence="2 3">
    <name type="scientific">Blastopirellula marina</name>
    <dbReference type="NCBI Taxonomy" id="124"/>
    <lineage>
        <taxon>Bacteria</taxon>
        <taxon>Pseudomonadati</taxon>
        <taxon>Planctomycetota</taxon>
        <taxon>Planctomycetia</taxon>
        <taxon>Pirellulales</taxon>
        <taxon>Pirellulaceae</taxon>
        <taxon>Blastopirellula</taxon>
    </lineage>
</organism>
<dbReference type="InterPro" id="IPR039574">
    <property type="entry name" value="OGFr"/>
</dbReference>
<evidence type="ECO:0000313" key="2">
    <source>
        <dbReference type="EMBL" id="PQO25548.1"/>
    </source>
</evidence>